<dbReference type="EMBL" id="JBHTAC010000016">
    <property type="protein sequence ID" value="MFC7244296.1"/>
    <property type="molecule type" value="Genomic_DNA"/>
</dbReference>
<gene>
    <name evidence="1" type="ORF">ACFQO7_17620</name>
</gene>
<reference evidence="2" key="1">
    <citation type="journal article" date="2019" name="Int. J. Syst. Evol. Microbiol.">
        <title>The Global Catalogue of Microorganisms (GCM) 10K type strain sequencing project: providing services to taxonomists for standard genome sequencing and annotation.</title>
        <authorList>
            <consortium name="The Broad Institute Genomics Platform"/>
            <consortium name="The Broad Institute Genome Sequencing Center for Infectious Disease"/>
            <person name="Wu L."/>
            <person name="Ma J."/>
        </authorList>
    </citation>
    <scope>NUCLEOTIDE SEQUENCE [LARGE SCALE GENOMIC DNA]</scope>
    <source>
        <strain evidence="2">CGMCC 1.9106</strain>
    </source>
</reference>
<accession>A0ABW2H109</accession>
<name>A0ABW2H109_9ACTN</name>
<proteinExistence type="predicted"/>
<protein>
    <submittedName>
        <fullName evidence="1">DNA-binding protein</fullName>
    </submittedName>
</protein>
<evidence type="ECO:0000313" key="1">
    <source>
        <dbReference type="EMBL" id="MFC7244296.1"/>
    </source>
</evidence>
<evidence type="ECO:0000313" key="2">
    <source>
        <dbReference type="Proteomes" id="UP001596392"/>
    </source>
</evidence>
<sequence length="144" mass="15561">MADIHDEDPFVPPDAGRARAHRDFAALTRLAERHGATASRRDRWRHPHVLDPFEAVALSVSLAAGSAQPEVDEEPFDETDLTAALTLIPRVRADLDALEAGLLDLARARGLTWQAIAFGLGLGSAQAARQRHERLTGRTNAAAS</sequence>
<dbReference type="Proteomes" id="UP001596392">
    <property type="component" value="Unassembled WGS sequence"/>
</dbReference>
<keyword evidence="1" id="KW-0238">DNA-binding</keyword>
<dbReference type="GO" id="GO:0003677">
    <property type="term" value="F:DNA binding"/>
    <property type="evidence" value="ECO:0007669"/>
    <property type="project" value="UniProtKB-KW"/>
</dbReference>
<dbReference type="RefSeq" id="WP_376807351.1">
    <property type="nucleotide sequence ID" value="NZ_JBHTAC010000016.1"/>
</dbReference>
<comment type="caution">
    <text evidence="1">The sequence shown here is derived from an EMBL/GenBank/DDBJ whole genome shotgun (WGS) entry which is preliminary data.</text>
</comment>
<keyword evidence="2" id="KW-1185">Reference proteome</keyword>
<organism evidence="1 2">
    <name type="scientific">Catellatospora aurea</name>
    <dbReference type="NCBI Taxonomy" id="1337874"/>
    <lineage>
        <taxon>Bacteria</taxon>
        <taxon>Bacillati</taxon>
        <taxon>Actinomycetota</taxon>
        <taxon>Actinomycetes</taxon>
        <taxon>Micromonosporales</taxon>
        <taxon>Micromonosporaceae</taxon>
        <taxon>Catellatospora</taxon>
    </lineage>
</organism>